<dbReference type="GO" id="GO:0003677">
    <property type="term" value="F:DNA binding"/>
    <property type="evidence" value="ECO:0007669"/>
    <property type="project" value="InterPro"/>
</dbReference>
<dbReference type="SMART" id="SM00663">
    <property type="entry name" value="RPOLA_N"/>
    <property type="match status" value="1"/>
</dbReference>
<evidence type="ECO:0000313" key="11">
    <source>
        <dbReference type="EMBL" id="QIA46885.1"/>
    </source>
</evidence>
<geneLocation type="plastid" evidence="11"/>
<dbReference type="Gene3D" id="1.10.274.100">
    <property type="entry name" value="RNA polymerase Rpb1, domain 3"/>
    <property type="match status" value="1"/>
</dbReference>
<name>A0A6C0RUX8_9CHLO</name>
<protein>
    <recommendedName>
        <fullName evidence="9">DNA-directed RNA polymerase subunit</fullName>
        <ecNumber evidence="9">2.7.7.6</ecNumber>
    </recommendedName>
</protein>
<dbReference type="Pfam" id="PF04983">
    <property type="entry name" value="RNA_pol_Rpb1_3"/>
    <property type="match status" value="1"/>
</dbReference>
<dbReference type="Pfam" id="PF00623">
    <property type="entry name" value="RNA_pol_Rpb1_2"/>
    <property type="match status" value="2"/>
</dbReference>
<dbReference type="PANTHER" id="PTHR19376">
    <property type="entry name" value="DNA-DIRECTED RNA POLYMERASE"/>
    <property type="match status" value="1"/>
</dbReference>
<evidence type="ECO:0000256" key="7">
    <source>
        <dbReference type="ARBA" id="ARBA00023163"/>
    </source>
</evidence>
<evidence type="ECO:0000259" key="10">
    <source>
        <dbReference type="SMART" id="SM00663"/>
    </source>
</evidence>
<feature type="domain" description="RNA polymerase N-terminal" evidence="10">
    <location>
        <begin position="1706"/>
        <end position="1987"/>
    </location>
</feature>
<dbReference type="InterPro" id="IPR045867">
    <property type="entry name" value="DNA-dir_RpoC_beta_prime"/>
</dbReference>
<keyword evidence="3 9" id="KW-0240">DNA-directed RNA polymerase</keyword>
<dbReference type="Pfam" id="PF04997">
    <property type="entry name" value="RNA_pol_Rpb1_1"/>
    <property type="match status" value="2"/>
</dbReference>
<keyword evidence="6 9" id="KW-0548">Nucleotidyltransferase</keyword>
<dbReference type="InterPro" id="IPR042102">
    <property type="entry name" value="RNA_pol_Rpb1_3_sf"/>
</dbReference>
<keyword evidence="5 9" id="KW-0808">Transferase</keyword>
<comment type="catalytic activity">
    <reaction evidence="8 9">
        <text>RNA(n) + a ribonucleoside 5'-triphosphate = RNA(n+1) + diphosphate</text>
        <dbReference type="Rhea" id="RHEA:21248"/>
        <dbReference type="Rhea" id="RHEA-COMP:14527"/>
        <dbReference type="Rhea" id="RHEA-COMP:17342"/>
        <dbReference type="ChEBI" id="CHEBI:33019"/>
        <dbReference type="ChEBI" id="CHEBI:61557"/>
        <dbReference type="ChEBI" id="CHEBI:140395"/>
        <dbReference type="EC" id="2.7.7.6"/>
    </reaction>
</comment>
<evidence type="ECO:0000256" key="9">
    <source>
        <dbReference type="RuleBase" id="RU004279"/>
    </source>
</evidence>
<evidence type="ECO:0000256" key="8">
    <source>
        <dbReference type="ARBA" id="ARBA00048552"/>
    </source>
</evidence>
<dbReference type="Gene3D" id="2.40.40.20">
    <property type="match status" value="1"/>
</dbReference>
<evidence type="ECO:0000256" key="4">
    <source>
        <dbReference type="ARBA" id="ARBA00022640"/>
    </source>
</evidence>
<comment type="function">
    <text evidence="1 9">DNA-dependent RNA polymerase catalyzes the transcription of DNA into RNA using the four ribonucleoside triphosphates as substrates.</text>
</comment>
<dbReference type="EC" id="2.7.7.6" evidence="9"/>
<dbReference type="EMBL" id="MH511725">
    <property type="protein sequence ID" value="QIA46885.1"/>
    <property type="molecule type" value="Genomic_DNA"/>
</dbReference>
<dbReference type="SUPFAM" id="SSF64484">
    <property type="entry name" value="beta and beta-prime subunits of DNA dependent RNA-polymerase"/>
    <property type="match status" value="2"/>
</dbReference>
<organism evidence="11">
    <name type="scientific">Pandorina colemaniae</name>
    <dbReference type="NCBI Taxonomy" id="47786"/>
    <lineage>
        <taxon>Eukaryota</taxon>
        <taxon>Viridiplantae</taxon>
        <taxon>Chlorophyta</taxon>
        <taxon>core chlorophytes</taxon>
        <taxon>Chlorophyceae</taxon>
        <taxon>CS clade</taxon>
        <taxon>Chlamydomonadales</taxon>
        <taxon>Volvocaceae</taxon>
        <taxon>Pandorina</taxon>
    </lineage>
</organism>
<dbReference type="InterPro" id="IPR000722">
    <property type="entry name" value="RNA_pol_asu"/>
</dbReference>
<dbReference type="InterPro" id="IPR006592">
    <property type="entry name" value="RNA_pol_N"/>
</dbReference>
<accession>A0A6C0RUX8</accession>
<comment type="similarity">
    <text evidence="2">Belongs to the RNA polymerase beta' chain family. RpoC1 subfamily.</text>
</comment>
<gene>
    <name evidence="11" type="primary">rpoC1</name>
</gene>
<dbReference type="InterPro" id="IPR007080">
    <property type="entry name" value="RNA_pol_Rpb1_1"/>
</dbReference>
<sequence>MFSYHMYYLNKYHCLMPDRNVTRLILKKPLKMHTNLLGRKHFYLPYFKTPVFYNVLCSANLSDKLILNPSLNLIRKIVQSKTKYFKNQDVSHLMRKYQENNSNIKKTSLFNNQINQTKLLEQSLKSSNYSNNVTNPNLMQKSQKGYFKISRDAIASDSALQNRDSKLNHFYSDMTTSISTTNEASRFGLLNNKELDVNPIKIPNIYNAVPSQSKVNIFLNKSYDKKFENIFLAKADAENLEKKYFISLAISKTQQGISLTNKAFDWSTKQGKTKKTSFLKKVINSYNQDYASQNLMHQHQEPKTNTKQWKGFSDFFGLKKNNNLSKNNWMLKNKKNTKERLYKNLNYSDTKYSKMMEISLITISLASANRIRQWAEKTLPNGKVVGEVINPETVHYKTLKPIKGGLFCERIFGPLKDYECACGKKFNIKQYLNQDSAKQNLMRQHQSEDPENNMLSMSKTLQKRYFCRVCDVEYTYSLIRRTQLGYIELASPTTHVWFVKGIPSYISILLDMKKTHLQNVIYNTQTLTLEHAFRGPRNMPTSPSLIYESWQKIMQLQYPDKYGQPKENGLKTGINKTNLFKVTQSRNITTLSQSQKIKSNFIKNVSKTLSTEDVNKTGLSAPTKNKKYDNVTPNYFFNYTLNKLTAQEIQKTNLKYLGTKCIPQIQYTADFKQNNLNILSPKKIKQIYRENKKKYSRSLNFYHQFDNKRLKKTSLIKVYSKNVMFCEILQPVSKISFNRLPEQELRSEKKYDSATQTKITFLKIPMTNSLLFNNLLDYYSVDGKNQRLQKRHVIPWWTKLLNLFPLNHPHKKIKKNAANVYVDLFKKMPQTYKTRNKYGNLILPNTNSTECLFQNSLPLFLLTQTKLSIKSIKQDSASQNLMQIIYQDNLILRDNQFNSMSNLLNISLYNFWKFFNKINQKTIYSAFGHDASHLRFCNTAKFHNILPYGKISEAFLLKRHLDARASDSAKQNLESVEFKDKTLLINTQDLRTWHQNQTESLIGSLTLNKAPFFIKRFLNLLRIYTSKIIINSDNIKLVQELTLQRKFGDVNQKNKGYSTIKKQKIYYYSSFIQSSDLLLTKFNNFETHTTKLAIMFLLNLTNPITKTTSTQNKLVFLYSQLLSSTENNQQINPKITMMLSHQILQSRIMLKNNRLLTSVFSSLLKSISAVDYNLFLPDNPKNQALNSIKLKNKIKPIKQKANQKIMIKLRLFNQFKAKVKRKVIQRLFTYYQTLNYRKQVWKVKLPRNYVHVLPKTKPNTVLSTFIKNSTVIFRKIKKAYSTIERTFSFPINKTQAVQTRNYLTFLKNSKLSTLYYFYLKPKLKITTYKIYNSLIKDFHLYFNTTKIQKNQHQILKYLFVLKAFFYFMNNTKSIFDFSFRIKKAYLINSFAHQLPMQDELIIKLNQLLKNKPLLVNNLYCLSHRELWEQEKDWQDFAYYYYPATWLIENKVQPTTNQNSMETISSGNVISHSVILNDLSIPFYKHRNYYAALLKYSFDSDFLGNDMTTLQRSSKSKVDDYKFIDNSFTFTDTNKFTGRVQNYSLGMNINTAFSGAGLIQKLLNDFDFSELKKLSKQNRVLLFEYNKYIKNFKKKSTLDIKIPKIKKSLIKQKRKPNKSQKNKSKQIYYKACHIRDILIRRTKLTRKIFNFFDNNTVNKQQSKINPKNQKLTSSAWTKNSNVVTGYNQALFKMKNQTEKETITSINKNMIITLLPVLPPVLRPVLKMSGQFTVSDLNRLYQRIIYRNERLKKFLKDPALNSSFEMKYAQRLVQEAVDNLIQNGKSGVVPEKDTRGRLLKSLSDILKGKQGRFRQYLLGKRVDYSGRSVIVVGPRLKLHECGIPKEMALVLYSPFLIKRILNEKIADTYLAAKKIIKTNPLLVSQLLREIMKTCPVLLNRAPTLHRLGFQAFQPKLVDGKAILLHPLVCPAFNADFDGDQMAVHVPITFEARAEAWKLMLARNNLRSPATGDPLILPSQDMVLGCYYLTFSPTHASFTHLDFNTKNYNSKKSYDLTTLQCHSGMFFHNINAVLKAYNQQLLHLHSIIWVNIRADVENGNLLEQPLEIRLPLAQFKLHKKQNIINYNRQTSKQLYYNFNYIEIYSRSHKFLTIKGTLINQIIRTTPGKILFNILLKNALEKQPSLIV</sequence>
<evidence type="ECO:0000256" key="3">
    <source>
        <dbReference type="ARBA" id="ARBA00022478"/>
    </source>
</evidence>
<dbReference type="InterPro" id="IPR044893">
    <property type="entry name" value="RNA_pol_Rpb1_clamp_domain"/>
</dbReference>
<evidence type="ECO:0000256" key="2">
    <source>
        <dbReference type="ARBA" id="ARBA00007207"/>
    </source>
</evidence>
<evidence type="ECO:0000256" key="1">
    <source>
        <dbReference type="ARBA" id="ARBA00004026"/>
    </source>
</evidence>
<dbReference type="Gene3D" id="4.10.860.120">
    <property type="entry name" value="RNA polymerase II, clamp domain"/>
    <property type="match status" value="1"/>
</dbReference>
<reference evidence="11" key="1">
    <citation type="journal article" date="2019" name="Front. Microbiol.">
        <title>Evolutionary Analysis of Unicellular Species in Chlamydomonadales Through Chloroplast Genome Comparison With the Colonial Volvocine Algae.</title>
        <authorList>
            <person name="Hu Y."/>
            <person name="Xing W."/>
            <person name="Song H."/>
            <person name="Zhu H."/>
            <person name="Liu G."/>
            <person name="Hu Z."/>
        </authorList>
    </citation>
    <scope>NUCLEOTIDE SEQUENCE</scope>
    <source>
        <strain evidence="11">PC82</strain>
    </source>
</reference>
<evidence type="ECO:0000256" key="6">
    <source>
        <dbReference type="ARBA" id="ARBA00022695"/>
    </source>
</evidence>
<keyword evidence="7 9" id="KW-0804">Transcription</keyword>
<dbReference type="PANTHER" id="PTHR19376:SF54">
    <property type="entry name" value="DNA-DIRECTED RNA POLYMERASE SUBUNIT BETA"/>
    <property type="match status" value="1"/>
</dbReference>
<evidence type="ECO:0000256" key="5">
    <source>
        <dbReference type="ARBA" id="ARBA00022679"/>
    </source>
</evidence>
<proteinExistence type="inferred from homology"/>
<keyword evidence="4 11" id="KW-0934">Plastid</keyword>
<dbReference type="InterPro" id="IPR007066">
    <property type="entry name" value="RNA_pol_Rpb1_3"/>
</dbReference>
<dbReference type="GO" id="GO:0006351">
    <property type="term" value="P:DNA-templated transcription"/>
    <property type="evidence" value="ECO:0007669"/>
    <property type="project" value="InterPro"/>
</dbReference>
<dbReference type="GO" id="GO:0000428">
    <property type="term" value="C:DNA-directed RNA polymerase complex"/>
    <property type="evidence" value="ECO:0007669"/>
    <property type="project" value="UniProtKB-KW"/>
</dbReference>
<dbReference type="Gene3D" id="1.10.40.90">
    <property type="match status" value="1"/>
</dbReference>
<dbReference type="GO" id="GO:0003899">
    <property type="term" value="F:DNA-directed RNA polymerase activity"/>
    <property type="evidence" value="ECO:0007669"/>
    <property type="project" value="UniProtKB-EC"/>
</dbReference>